<dbReference type="SUPFAM" id="SSF51338">
    <property type="entry name" value="Composite domain of metallo-dependent hydrolases"/>
    <property type="match status" value="1"/>
</dbReference>
<dbReference type="Gene3D" id="3.20.20.140">
    <property type="entry name" value="Metal-dependent hydrolases"/>
    <property type="match status" value="2"/>
</dbReference>
<evidence type="ECO:0000259" key="1">
    <source>
        <dbReference type="Pfam" id="PF07969"/>
    </source>
</evidence>
<dbReference type="PANTHER" id="PTHR11647:SF1">
    <property type="entry name" value="COLLAPSIN RESPONSE MEDIATOR PROTEIN"/>
    <property type="match status" value="1"/>
</dbReference>
<feature type="domain" description="Amidohydrolase 3" evidence="1">
    <location>
        <begin position="44"/>
        <end position="550"/>
    </location>
</feature>
<dbReference type="Proteomes" id="UP000315759">
    <property type="component" value="Unassembled WGS sequence"/>
</dbReference>
<dbReference type="AlphaFoldDB" id="A0A544W6H3"/>
<keyword evidence="2" id="KW-0378">Hydrolase</keyword>
<reference evidence="2 3" key="1">
    <citation type="submission" date="2018-10" db="EMBL/GenBank/DDBJ databases">
        <title>Draft genome of Mycobacterium hodleri strain B.</title>
        <authorList>
            <person name="Amande T.J."/>
            <person name="Mcgenity T.J."/>
        </authorList>
    </citation>
    <scope>NUCLEOTIDE SEQUENCE [LARGE SCALE GENOMIC DNA]</scope>
    <source>
        <strain evidence="2 3">B</strain>
    </source>
</reference>
<protein>
    <submittedName>
        <fullName evidence="2">Amidohydrolase family protein</fullName>
    </submittedName>
</protein>
<dbReference type="EMBL" id="VIFX01000004">
    <property type="protein sequence ID" value="TQR87837.1"/>
    <property type="molecule type" value="Genomic_DNA"/>
</dbReference>
<dbReference type="CDD" id="cd01297">
    <property type="entry name" value="D-aminoacylase"/>
    <property type="match status" value="1"/>
</dbReference>
<accession>A0A544W6H3</accession>
<evidence type="ECO:0000313" key="2">
    <source>
        <dbReference type="EMBL" id="TQR87837.1"/>
    </source>
</evidence>
<dbReference type="GO" id="GO:0016812">
    <property type="term" value="F:hydrolase activity, acting on carbon-nitrogen (but not peptide) bonds, in cyclic amides"/>
    <property type="evidence" value="ECO:0007669"/>
    <property type="project" value="TreeGrafter"/>
</dbReference>
<proteinExistence type="predicted"/>
<dbReference type="GO" id="GO:0005829">
    <property type="term" value="C:cytosol"/>
    <property type="evidence" value="ECO:0007669"/>
    <property type="project" value="TreeGrafter"/>
</dbReference>
<dbReference type="PANTHER" id="PTHR11647">
    <property type="entry name" value="HYDRANTOINASE/DIHYDROPYRIMIDINASE FAMILY MEMBER"/>
    <property type="match status" value="1"/>
</dbReference>
<dbReference type="InterPro" id="IPR013108">
    <property type="entry name" value="Amidohydro_3"/>
</dbReference>
<dbReference type="InterPro" id="IPR032466">
    <property type="entry name" value="Metal_Hydrolase"/>
</dbReference>
<organism evidence="2 3">
    <name type="scientific">Mycolicibacterium hodleri</name>
    <dbReference type="NCBI Taxonomy" id="49897"/>
    <lineage>
        <taxon>Bacteria</taxon>
        <taxon>Bacillati</taxon>
        <taxon>Actinomycetota</taxon>
        <taxon>Actinomycetes</taxon>
        <taxon>Mycobacteriales</taxon>
        <taxon>Mycobacteriaceae</taxon>
        <taxon>Mycolicibacterium</taxon>
    </lineage>
</organism>
<dbReference type="InterPro" id="IPR050378">
    <property type="entry name" value="Metallo-dep_Hydrolases_sf"/>
</dbReference>
<name>A0A544W6H3_9MYCO</name>
<gene>
    <name evidence="2" type="ORF">D8S82_04300</name>
</gene>
<keyword evidence="3" id="KW-1185">Reference proteome</keyword>
<dbReference type="RefSeq" id="WP_142550881.1">
    <property type="nucleotide sequence ID" value="NZ_VIFX01000004.1"/>
</dbReference>
<sequence>MRFDLIIRNGTIVDGLGGEPFVADVAVSDGVIAKIGTVDGDATREIDAAGLLVTPGFVDLHTHYDGQAIWSDRMTPSSAHGVTTAVMGNCGVGFAPCRAEDHDTLVDLMAGVEDIPGVVMTDGLPWTWETFPEFLDALDGRPRDIDVAALLPHSPLRVYVMGQRGVDREPATADDLAQLRTLAAEAVEVGALGFASSRLTLHKSESGQPIPSFNAGRDEIEAIARGLKDAGGGLIQFVPDLIAGDFGPALETVFGVAADVGVPVTFTLAIGNAGDPFFLDGLDLVEKANADGGDVSAQVFPRPIGLVIGLELSGNPFILYPSYRELQALPLAERVVEMRKPEVRERILSDTPASDGHPLMFAAQAWEWMFPLGEPPNYEPDRADSIASRARARGVSPLEEAYDRVLDDDGHAMLLITLANFRDGSLDTVAELMKRDDVVLGLGDGGAHYGMICDASFPTYMLAHWARDRPSGRLTVAAAVRELTSAPARVAGLADRGRIAVGYKADLNVLDHTALTLHKPVIVRDLPAGGRRLDQTADGYVATVVSGEVIAENGVPTSARPGKLVRGRQSAPA</sequence>
<dbReference type="Pfam" id="PF07969">
    <property type="entry name" value="Amidohydro_3"/>
    <property type="match status" value="1"/>
</dbReference>
<dbReference type="InterPro" id="IPR011059">
    <property type="entry name" value="Metal-dep_hydrolase_composite"/>
</dbReference>
<dbReference type="SUPFAM" id="SSF51556">
    <property type="entry name" value="Metallo-dependent hydrolases"/>
    <property type="match status" value="1"/>
</dbReference>
<comment type="caution">
    <text evidence="2">The sequence shown here is derived from an EMBL/GenBank/DDBJ whole genome shotgun (WGS) entry which is preliminary data.</text>
</comment>
<evidence type="ECO:0000313" key="3">
    <source>
        <dbReference type="Proteomes" id="UP000315759"/>
    </source>
</evidence>